<evidence type="ECO:0000259" key="2">
    <source>
        <dbReference type="SMART" id="SM00854"/>
    </source>
</evidence>
<proteinExistence type="inferred from homology"/>
<evidence type="ECO:0000313" key="3">
    <source>
        <dbReference type="EMBL" id="SHI46549.1"/>
    </source>
</evidence>
<protein>
    <submittedName>
        <fullName evidence="3">Poly-gamma-glutamate synthesis protein (Capsule biosynthesis protein)</fullName>
    </submittedName>
</protein>
<dbReference type="InterPro" id="IPR019079">
    <property type="entry name" value="Capsule_synth_CapA"/>
</dbReference>
<dbReference type="OrthoDB" id="9810906at2"/>
<dbReference type="SUPFAM" id="SSF56300">
    <property type="entry name" value="Metallo-dependent phosphatases"/>
    <property type="match status" value="1"/>
</dbReference>
<evidence type="ECO:0000313" key="4">
    <source>
        <dbReference type="Proteomes" id="UP000184080"/>
    </source>
</evidence>
<dbReference type="InterPro" id="IPR052169">
    <property type="entry name" value="CW_Biosynth-Accessory"/>
</dbReference>
<dbReference type="STRING" id="1121298.SAMN05444401_0718"/>
<dbReference type="RefSeq" id="WP_073003824.1">
    <property type="nucleotide sequence ID" value="NZ_FQZO01000001.1"/>
</dbReference>
<organism evidence="3 4">
    <name type="scientific">Clostridium amylolyticum</name>
    <dbReference type="NCBI Taxonomy" id="1121298"/>
    <lineage>
        <taxon>Bacteria</taxon>
        <taxon>Bacillati</taxon>
        <taxon>Bacillota</taxon>
        <taxon>Clostridia</taxon>
        <taxon>Eubacteriales</taxon>
        <taxon>Clostridiaceae</taxon>
        <taxon>Clostridium</taxon>
    </lineage>
</organism>
<dbReference type="AlphaFoldDB" id="A0A1M6BCV7"/>
<dbReference type="PANTHER" id="PTHR33393:SF12">
    <property type="entry name" value="CAPSULE BIOSYNTHESIS PROTEIN CAPA"/>
    <property type="match status" value="1"/>
</dbReference>
<dbReference type="PROSITE" id="PS51257">
    <property type="entry name" value="PROKAR_LIPOPROTEIN"/>
    <property type="match status" value="1"/>
</dbReference>
<keyword evidence="4" id="KW-1185">Reference proteome</keyword>
<feature type="domain" description="Capsule synthesis protein CapA" evidence="2">
    <location>
        <begin position="65"/>
        <end position="327"/>
    </location>
</feature>
<dbReference type="Pfam" id="PF09587">
    <property type="entry name" value="PGA_cap"/>
    <property type="match status" value="1"/>
</dbReference>
<dbReference type="SMART" id="SM00854">
    <property type="entry name" value="PGA_cap"/>
    <property type="match status" value="1"/>
</dbReference>
<comment type="similarity">
    <text evidence="1">Belongs to the CapA family.</text>
</comment>
<name>A0A1M6BCV7_9CLOT</name>
<dbReference type="Proteomes" id="UP000184080">
    <property type="component" value="Unassembled WGS sequence"/>
</dbReference>
<dbReference type="CDD" id="cd07381">
    <property type="entry name" value="MPP_CapA"/>
    <property type="match status" value="1"/>
</dbReference>
<accession>A0A1M6BCV7</accession>
<dbReference type="InterPro" id="IPR029052">
    <property type="entry name" value="Metallo-depent_PP-like"/>
</dbReference>
<dbReference type="Gene3D" id="3.60.21.10">
    <property type="match status" value="1"/>
</dbReference>
<dbReference type="EMBL" id="FQZO01000001">
    <property type="protein sequence ID" value="SHI46549.1"/>
    <property type="molecule type" value="Genomic_DNA"/>
</dbReference>
<reference evidence="3 4" key="1">
    <citation type="submission" date="2016-11" db="EMBL/GenBank/DDBJ databases">
        <authorList>
            <person name="Jaros S."/>
            <person name="Januszkiewicz K."/>
            <person name="Wedrychowicz H."/>
        </authorList>
    </citation>
    <scope>NUCLEOTIDE SEQUENCE [LARGE SCALE GENOMIC DNA]</scope>
    <source>
        <strain evidence="3 4">DSM 21864</strain>
    </source>
</reference>
<dbReference type="PANTHER" id="PTHR33393">
    <property type="entry name" value="POLYGLUTAMINE SYNTHESIS ACCESSORY PROTEIN RV0574C-RELATED"/>
    <property type="match status" value="1"/>
</dbReference>
<gene>
    <name evidence="3" type="ORF">SAMN05444401_0718</name>
</gene>
<evidence type="ECO:0000256" key="1">
    <source>
        <dbReference type="ARBA" id="ARBA00005662"/>
    </source>
</evidence>
<sequence>MKRRIVRILVCLWVFISFLGCGTAIKDKNIPKDSLPIAQENETTSKENHLTESPASKEPDYVDITISSVGDILIHSGIYKSAYDEKNKSYNFNEQFKYVKPLLEKADITIANLETTLSGQEAGYSGYPTFNSPDSIVDALKECGVDILTASNNHRLDKGEKGYYRTIDTVRNKGLDIIGVKRSEEEKSYVIKDIKGVKVGLINIGYESKLKDGTRTLNGIPIPKKLNNLIDSVDYSDMTEAYKKAEKLVMETKSQGAELLIVFMHWGNEYERKPNDGQKKMARKLCELGVDVIFGGHPHVLQPAEYISEGNNETFVFYSQGNFISSQRIETINNVYSEQGIIGNATLRRYKNGKREIIEASYIPTWVNLKNSPKLIYEVIPAEEALKDKGVFKNINSKDIERISYCKDSVDKLMNSMDTKAVFKSTK</sequence>